<feature type="transmembrane region" description="Helical" evidence="1">
    <location>
        <begin position="179"/>
        <end position="200"/>
    </location>
</feature>
<organism evidence="2 3">
    <name type="scientific">Ancylostoma ceylanicum</name>
    <dbReference type="NCBI Taxonomy" id="53326"/>
    <lineage>
        <taxon>Eukaryota</taxon>
        <taxon>Metazoa</taxon>
        <taxon>Ecdysozoa</taxon>
        <taxon>Nematoda</taxon>
        <taxon>Chromadorea</taxon>
        <taxon>Rhabditida</taxon>
        <taxon>Rhabditina</taxon>
        <taxon>Rhabditomorpha</taxon>
        <taxon>Strongyloidea</taxon>
        <taxon>Ancylostomatidae</taxon>
        <taxon>Ancylostomatinae</taxon>
        <taxon>Ancylostoma</taxon>
    </lineage>
</organism>
<reference evidence="3" key="1">
    <citation type="journal article" date="2015" name="Nat. Genet.">
        <title>The genome and transcriptome of the zoonotic hookworm Ancylostoma ceylanicum identify infection-specific gene families.</title>
        <authorList>
            <person name="Schwarz E.M."/>
            <person name="Hu Y."/>
            <person name="Antoshechkin I."/>
            <person name="Miller M.M."/>
            <person name="Sternberg P.W."/>
            <person name="Aroian R.V."/>
        </authorList>
    </citation>
    <scope>NUCLEOTIDE SEQUENCE</scope>
    <source>
        <strain evidence="3">HY135</strain>
    </source>
</reference>
<dbReference type="Pfam" id="PF10318">
    <property type="entry name" value="7TM_GPCR_Srh"/>
    <property type="match status" value="1"/>
</dbReference>
<sequence>MRSLDIPVQSVCNVMLIYYCYDAILPPSHILKLKPFARNFLFIFSKAFVTIFVIVYAQFLIPYQNDAKTRLRQKYPSVPSYMLTNDALIIDDPTYSYVWLIATISIVVVIEVVLMIAMTTYCFYCMSRGNGHHCQKTLAIRRKFLISIVMQMLTHLIVLLVPALILMYCACMKISSQDVTDWCIFLITIHGSVGVLTMLLSNKYYRSELIVIIMKPRCIYGRHATKVVKLEESTRSDTRAVIKNNSWHK</sequence>
<dbReference type="InterPro" id="IPR019422">
    <property type="entry name" value="7TM_GPCR_serpentine_rcpt_Srh"/>
</dbReference>
<evidence type="ECO:0000256" key="1">
    <source>
        <dbReference type="SAM" id="Phobius"/>
    </source>
</evidence>
<comment type="caution">
    <text evidence="2">The sequence shown here is derived from an EMBL/GenBank/DDBJ whole genome shotgun (WGS) entry which is preliminary data.</text>
</comment>
<protein>
    <recommendedName>
        <fullName evidence="4">7TM GPCR serpentine receptor class x (Srx) domain-containing protein</fullName>
    </recommendedName>
</protein>
<proteinExistence type="predicted"/>
<feature type="transmembrane region" description="Helical" evidence="1">
    <location>
        <begin position="36"/>
        <end position="61"/>
    </location>
</feature>
<evidence type="ECO:0000313" key="3">
    <source>
        <dbReference type="Proteomes" id="UP000024635"/>
    </source>
</evidence>
<dbReference type="PANTHER" id="PTHR46891">
    <property type="entry name" value="SERPENTINE RECEPTOR, CLASS H-RELATED"/>
    <property type="match status" value="1"/>
</dbReference>
<gene>
    <name evidence="2" type="primary">Acey_s0030.g2233</name>
    <name evidence="2" type="ORF">Y032_0030g2233</name>
</gene>
<keyword evidence="1" id="KW-0472">Membrane</keyword>
<feature type="transmembrane region" description="Helical" evidence="1">
    <location>
        <begin position="144"/>
        <end position="167"/>
    </location>
</feature>
<feature type="transmembrane region" description="Helical" evidence="1">
    <location>
        <begin position="97"/>
        <end position="124"/>
    </location>
</feature>
<evidence type="ECO:0000313" key="2">
    <source>
        <dbReference type="EMBL" id="EYC17713.1"/>
    </source>
</evidence>
<evidence type="ECO:0008006" key="4">
    <source>
        <dbReference type="Google" id="ProtNLM"/>
    </source>
</evidence>
<dbReference type="EMBL" id="JARK01001366">
    <property type="protein sequence ID" value="EYC17713.1"/>
    <property type="molecule type" value="Genomic_DNA"/>
</dbReference>
<accession>A0A016UT99</accession>
<keyword evidence="1" id="KW-1133">Transmembrane helix</keyword>
<dbReference type="AlphaFoldDB" id="A0A016UT99"/>
<name>A0A016UT99_9BILA</name>
<keyword evidence="3" id="KW-1185">Reference proteome</keyword>
<keyword evidence="1" id="KW-0812">Transmembrane</keyword>
<dbReference type="Proteomes" id="UP000024635">
    <property type="component" value="Unassembled WGS sequence"/>
</dbReference>